<keyword evidence="4" id="KW-1185">Reference proteome</keyword>
<evidence type="ECO:0000313" key="4">
    <source>
        <dbReference type="Proteomes" id="UP000035199"/>
    </source>
</evidence>
<dbReference type="KEGG" id="cmv:CMUST_05820"/>
<accession>A0A0G3GY81</accession>
<dbReference type="Gene3D" id="3.40.190.10">
    <property type="entry name" value="Periplasmic binding protein-like II"/>
    <property type="match status" value="1"/>
</dbReference>
<dbReference type="PANTHER" id="PTHR30290:SF83">
    <property type="entry name" value="ABC TRANSPORTER SUBSTRATE-BINDING PROTEIN"/>
    <property type="match status" value="1"/>
</dbReference>
<protein>
    <submittedName>
        <fullName evidence="3">ABC-type oligopeptide transport system, periplasmic component</fullName>
    </submittedName>
</protein>
<feature type="chain" id="PRO_5038987600" evidence="1">
    <location>
        <begin position="21"/>
        <end position="532"/>
    </location>
</feature>
<reference evidence="4" key="2">
    <citation type="submission" date="2015-05" db="EMBL/GenBank/DDBJ databases">
        <title>Complete genome sequence of Corynebacterium mustelae DSM 45274, isolated from various tissues of a male ferret with lethal sepsis.</title>
        <authorList>
            <person name="Ruckert C."/>
            <person name="Albersmeier A."/>
            <person name="Winkler A."/>
            <person name="Tauch A."/>
        </authorList>
    </citation>
    <scope>NUCLEOTIDE SEQUENCE [LARGE SCALE GENOMIC DNA]</scope>
    <source>
        <strain evidence="4">DSM 45274</strain>
    </source>
</reference>
<dbReference type="InterPro" id="IPR000914">
    <property type="entry name" value="SBP_5_dom"/>
</dbReference>
<organism evidence="3 4">
    <name type="scientific">Corynebacterium mustelae</name>
    <dbReference type="NCBI Taxonomy" id="571915"/>
    <lineage>
        <taxon>Bacteria</taxon>
        <taxon>Bacillati</taxon>
        <taxon>Actinomycetota</taxon>
        <taxon>Actinomycetes</taxon>
        <taxon>Mycobacteriales</taxon>
        <taxon>Corynebacteriaceae</taxon>
        <taxon>Corynebacterium</taxon>
    </lineage>
</organism>
<dbReference type="GO" id="GO:1904680">
    <property type="term" value="F:peptide transmembrane transporter activity"/>
    <property type="evidence" value="ECO:0007669"/>
    <property type="project" value="TreeGrafter"/>
</dbReference>
<gene>
    <name evidence="3" type="ORF">CMUST_05820</name>
</gene>
<dbReference type="OrthoDB" id="9046151at2"/>
<evidence type="ECO:0000259" key="2">
    <source>
        <dbReference type="Pfam" id="PF00496"/>
    </source>
</evidence>
<dbReference type="PROSITE" id="PS51257">
    <property type="entry name" value="PROKAR_LIPOPROTEIN"/>
    <property type="match status" value="1"/>
</dbReference>
<keyword evidence="1" id="KW-0732">Signal</keyword>
<dbReference type="PIRSF" id="PIRSF002741">
    <property type="entry name" value="MppA"/>
    <property type="match status" value="1"/>
</dbReference>
<dbReference type="RefSeq" id="WP_047261700.1">
    <property type="nucleotide sequence ID" value="NZ_CP011542.1"/>
</dbReference>
<feature type="domain" description="Solute-binding protein family 5" evidence="2">
    <location>
        <begin position="82"/>
        <end position="454"/>
    </location>
</feature>
<dbReference type="AlphaFoldDB" id="A0A0G3GY81"/>
<dbReference type="STRING" id="571915.CMUST_05820"/>
<dbReference type="PATRIC" id="fig|571915.4.peg.1238"/>
<evidence type="ECO:0000313" key="3">
    <source>
        <dbReference type="EMBL" id="AKK05500.1"/>
    </source>
</evidence>
<feature type="signal peptide" evidence="1">
    <location>
        <begin position="1"/>
        <end position="20"/>
    </location>
</feature>
<dbReference type="Pfam" id="PF00496">
    <property type="entry name" value="SBP_bac_5"/>
    <property type="match status" value="1"/>
</dbReference>
<dbReference type="GO" id="GO:0043190">
    <property type="term" value="C:ATP-binding cassette (ABC) transporter complex"/>
    <property type="evidence" value="ECO:0007669"/>
    <property type="project" value="InterPro"/>
</dbReference>
<dbReference type="Gene3D" id="3.10.105.10">
    <property type="entry name" value="Dipeptide-binding Protein, Domain 3"/>
    <property type="match status" value="1"/>
</dbReference>
<dbReference type="Gene3D" id="3.90.76.10">
    <property type="entry name" value="Dipeptide-binding Protein, Domain 1"/>
    <property type="match status" value="1"/>
</dbReference>
<dbReference type="Proteomes" id="UP000035199">
    <property type="component" value="Chromosome"/>
</dbReference>
<reference evidence="3 4" key="1">
    <citation type="journal article" date="2015" name="Genome Announc.">
        <title>Complete Genome Sequence of the Type Strain Corynebacterium mustelae DSM 45274, Isolated from Various Tissues of a Male Ferret with Lethal Sepsis.</title>
        <authorList>
            <person name="Ruckert C."/>
            <person name="Eimer J."/>
            <person name="Winkler A."/>
            <person name="Tauch A."/>
        </authorList>
    </citation>
    <scope>NUCLEOTIDE SEQUENCE [LARGE SCALE GENOMIC DNA]</scope>
    <source>
        <strain evidence="3 4">DSM 45274</strain>
    </source>
</reference>
<dbReference type="EMBL" id="CP011542">
    <property type="protein sequence ID" value="AKK05500.1"/>
    <property type="molecule type" value="Genomic_DNA"/>
</dbReference>
<proteinExistence type="predicted"/>
<sequence>MTFKKTLAVGTAAAVALSLAACSSDSTSGNGTGADASNANYVIANGSEPQNPLIPANTNENGGGRIIESIYSGLVYYDADGKVHNELAESIELEGDKTYKVTIKEGSTFADGTPIKAEHFVNTWNHAVEKALLSNYFFEPILGYEEGKKEMEGLKVVDDKTFTIELAQPESDFPTRLGYSAFFPLPPEALEDMDSFGEKPNGNGPYKLAEWNHNESALLVPNENYDGPRKAQNDGIKFVFYSNFDAAYADLLSGNLDVLDAVPDTAFATYESELGDRAVNQPSAVFQSFTIPEKLEHFSGEEGKLRRQAISMAIDRKEITDTIFQGTRTPATDFTSPVIPGHTDQLKGASVLEFNPEKAKELWAKADEMSKFTGEFSIAYNADGGHQAWVDAVANQIKNNLGIEAIGNPYPDFKSLRDDVTNRTIGSAFRTGWQADYPSLANFLAPLYATNASSNDGDYSSAKFDELINQGDGAKTVEEGFNSYLEAQEVLLEDLPAIPTWYANTVGGFSENVENVIFSWKGQPEYHEITKK</sequence>
<evidence type="ECO:0000256" key="1">
    <source>
        <dbReference type="SAM" id="SignalP"/>
    </source>
</evidence>
<dbReference type="CDD" id="cd00995">
    <property type="entry name" value="PBP2_NikA_DppA_OppA_like"/>
    <property type="match status" value="1"/>
</dbReference>
<dbReference type="InterPro" id="IPR039424">
    <property type="entry name" value="SBP_5"/>
</dbReference>
<dbReference type="InterPro" id="IPR030678">
    <property type="entry name" value="Peptide/Ni-bd"/>
</dbReference>
<name>A0A0G3GY81_9CORY</name>
<dbReference type="PANTHER" id="PTHR30290">
    <property type="entry name" value="PERIPLASMIC BINDING COMPONENT OF ABC TRANSPORTER"/>
    <property type="match status" value="1"/>
</dbReference>
<dbReference type="SUPFAM" id="SSF53850">
    <property type="entry name" value="Periplasmic binding protein-like II"/>
    <property type="match status" value="1"/>
</dbReference>
<dbReference type="GO" id="GO:0015833">
    <property type="term" value="P:peptide transport"/>
    <property type="evidence" value="ECO:0007669"/>
    <property type="project" value="TreeGrafter"/>
</dbReference>
<dbReference type="GO" id="GO:0042597">
    <property type="term" value="C:periplasmic space"/>
    <property type="evidence" value="ECO:0007669"/>
    <property type="project" value="UniProtKB-ARBA"/>
</dbReference>